<dbReference type="AlphaFoldDB" id="A0A6J7XU14"/>
<feature type="transmembrane region" description="Helical" evidence="1">
    <location>
        <begin position="242"/>
        <end position="261"/>
    </location>
</feature>
<dbReference type="CDD" id="cd01949">
    <property type="entry name" value="GGDEF"/>
    <property type="match status" value="1"/>
</dbReference>
<evidence type="ECO:0000259" key="2">
    <source>
        <dbReference type="PROSITE" id="PS50887"/>
    </source>
</evidence>
<evidence type="ECO:0000313" key="3">
    <source>
        <dbReference type="EMBL" id="CAB5240271.1"/>
    </source>
</evidence>
<dbReference type="InterPro" id="IPR000160">
    <property type="entry name" value="GGDEF_dom"/>
</dbReference>
<feature type="transmembrane region" description="Helical" evidence="1">
    <location>
        <begin position="59"/>
        <end position="80"/>
    </location>
</feature>
<evidence type="ECO:0000256" key="1">
    <source>
        <dbReference type="SAM" id="Phobius"/>
    </source>
</evidence>
<feature type="transmembrane region" description="Helical" evidence="1">
    <location>
        <begin position="116"/>
        <end position="138"/>
    </location>
</feature>
<feature type="transmembrane region" description="Helical" evidence="1">
    <location>
        <begin position="208"/>
        <end position="230"/>
    </location>
</feature>
<keyword evidence="1" id="KW-1133">Transmembrane helix</keyword>
<feature type="transmembrane region" description="Helical" evidence="1">
    <location>
        <begin position="86"/>
        <end position="104"/>
    </location>
</feature>
<dbReference type="PROSITE" id="PS50887">
    <property type="entry name" value="GGDEF"/>
    <property type="match status" value="1"/>
</dbReference>
<dbReference type="SUPFAM" id="SSF55073">
    <property type="entry name" value="Nucleotide cyclase"/>
    <property type="match status" value="1"/>
</dbReference>
<dbReference type="InterPro" id="IPR029787">
    <property type="entry name" value="Nucleotide_cyclase"/>
</dbReference>
<keyword evidence="1" id="KW-0472">Membrane</keyword>
<accession>A0A6J7XU14</accession>
<dbReference type="InterPro" id="IPR043128">
    <property type="entry name" value="Rev_trsase/Diguanyl_cyclase"/>
</dbReference>
<proteinExistence type="predicted"/>
<dbReference type="Gene3D" id="3.30.70.270">
    <property type="match status" value="1"/>
</dbReference>
<dbReference type="SMART" id="SM00267">
    <property type="entry name" value="GGDEF"/>
    <property type="match status" value="1"/>
</dbReference>
<dbReference type="PANTHER" id="PTHR46663:SF2">
    <property type="entry name" value="GGDEF DOMAIN-CONTAINING PROTEIN"/>
    <property type="match status" value="1"/>
</dbReference>
<dbReference type="Pfam" id="PF00990">
    <property type="entry name" value="GGDEF"/>
    <property type="match status" value="1"/>
</dbReference>
<feature type="transmembrane region" description="Helical" evidence="1">
    <location>
        <begin position="153"/>
        <end position="175"/>
    </location>
</feature>
<reference evidence="3" key="1">
    <citation type="submission" date="2020-05" db="EMBL/GenBank/DDBJ databases">
        <authorList>
            <person name="Chiriac C."/>
            <person name="Salcher M."/>
            <person name="Ghai R."/>
            <person name="Kavagutti S V."/>
        </authorList>
    </citation>
    <scope>NUCLEOTIDE SEQUENCE</scope>
</reference>
<dbReference type="NCBIfam" id="TIGR00254">
    <property type="entry name" value="GGDEF"/>
    <property type="match status" value="1"/>
</dbReference>
<organism evidence="3">
    <name type="scientific">freshwater metagenome</name>
    <dbReference type="NCBI Taxonomy" id="449393"/>
    <lineage>
        <taxon>unclassified sequences</taxon>
        <taxon>metagenomes</taxon>
        <taxon>ecological metagenomes</taxon>
    </lineage>
</organism>
<dbReference type="InterPro" id="IPR052163">
    <property type="entry name" value="DGC-Regulatory_Protein"/>
</dbReference>
<feature type="transmembrane region" description="Helical" evidence="1">
    <location>
        <begin position="34"/>
        <end position="52"/>
    </location>
</feature>
<protein>
    <submittedName>
        <fullName evidence="3">Unannotated protein</fullName>
    </submittedName>
</protein>
<feature type="transmembrane region" description="Helical" evidence="1">
    <location>
        <begin position="267"/>
        <end position="285"/>
    </location>
</feature>
<keyword evidence="1" id="KW-0812">Transmembrane</keyword>
<dbReference type="EMBL" id="CAFBSG010000009">
    <property type="protein sequence ID" value="CAB5240271.1"/>
    <property type="molecule type" value="Genomic_DNA"/>
</dbReference>
<dbReference type="PANTHER" id="PTHR46663">
    <property type="entry name" value="DIGUANYLATE CYCLASE DGCT-RELATED"/>
    <property type="match status" value="1"/>
</dbReference>
<gene>
    <name evidence="3" type="ORF">UFOPK3554_00754</name>
</gene>
<name>A0A6J7XU14_9ZZZZ</name>
<sequence length="456" mass="49848">MRVFYKVLILSALLIHVALRYVQTQPSQLLDLYFYNSFVIVAMCVILFAPAFNDSISRIFLTSAVAFWGVGSLVSSLSAFYSIENWGISDICYSLFYPCAFIALPRILTTRAAMKAVEVLDSAIIGLGLSSLGAALLIEPVLPHFQGDSRSAFFAVLYPVGDLILISSVLTPIILHRISIRTSLVALGVLIFAVSDFSYLWLHVNGLYRFGSLGDDGWLLALLILGISLYSPPRNSRIDESLHPIFVALAIFLSATLLGVIAIRPGFFPSFIIIPALATLILAFVRMTIALRQAQNIGDERTLARTDELTGLPNRRNLMAELEKFSEVEGALLLMDLDGFKPINDTYGHEVGDQILRLVSLRFSRALPHGSVLARLGGDEFGLILRGNIESIMEVALALRATLSYPFVVGNVPIELGVSIGVARNDGSSNLLKQADLAMYQAKREKSGVAQFQESG</sequence>
<feature type="domain" description="GGDEF" evidence="2">
    <location>
        <begin position="328"/>
        <end position="454"/>
    </location>
</feature>
<feature type="transmembrane region" description="Helical" evidence="1">
    <location>
        <begin position="182"/>
        <end position="202"/>
    </location>
</feature>